<name>A0A9X2DVQ0_9MICO</name>
<dbReference type="AlphaFoldDB" id="A0A9X2DVQ0"/>
<evidence type="ECO:0000313" key="2">
    <source>
        <dbReference type="Proteomes" id="UP001155240"/>
    </source>
</evidence>
<dbReference type="Proteomes" id="UP001155240">
    <property type="component" value="Unassembled WGS sequence"/>
</dbReference>
<gene>
    <name evidence="1" type="ORF">NB037_01395</name>
</gene>
<dbReference type="EMBL" id="JAMRYM010000002">
    <property type="protein sequence ID" value="MCM6761061.1"/>
    <property type="molecule type" value="Genomic_DNA"/>
</dbReference>
<sequence length="49" mass="5665">MLIDFHPRLTNARVAPFGQKKCEACGRKAARRHSPFCSQECAETFLYYD</sequence>
<dbReference type="RefSeq" id="WP_251942920.1">
    <property type="nucleotide sequence ID" value="NZ_JAMRYM010000002.1"/>
</dbReference>
<reference evidence="1" key="1">
    <citation type="submission" date="2022-06" db="EMBL/GenBank/DDBJ databases">
        <title>Whole genome shotgun sequencing (WGS) of Rathayibacter sp. ZW T2_19, isolated from stored onions (Allium cepa).</title>
        <authorList>
            <person name="Stoll D.A."/>
            <person name="Huch M."/>
        </authorList>
    </citation>
    <scope>NUCLEOTIDE SEQUENCE</scope>
    <source>
        <strain evidence="1">ZW T2_19</strain>
    </source>
</reference>
<accession>A0A9X2DVQ0</accession>
<evidence type="ECO:0000313" key="1">
    <source>
        <dbReference type="EMBL" id="MCM6761061.1"/>
    </source>
</evidence>
<proteinExistence type="predicted"/>
<keyword evidence="2" id="KW-1185">Reference proteome</keyword>
<organism evidence="1 2">
    <name type="scientific">Rathayibacter rubneri</name>
    <dbReference type="NCBI Taxonomy" id="2950106"/>
    <lineage>
        <taxon>Bacteria</taxon>
        <taxon>Bacillati</taxon>
        <taxon>Actinomycetota</taxon>
        <taxon>Actinomycetes</taxon>
        <taxon>Micrococcales</taxon>
        <taxon>Microbacteriaceae</taxon>
        <taxon>Rathayibacter</taxon>
    </lineage>
</organism>
<protein>
    <submittedName>
        <fullName evidence="1">Uncharacterized protein</fullName>
    </submittedName>
</protein>
<comment type="caution">
    <text evidence="1">The sequence shown here is derived from an EMBL/GenBank/DDBJ whole genome shotgun (WGS) entry which is preliminary data.</text>
</comment>